<evidence type="ECO:0000256" key="2">
    <source>
        <dbReference type="ARBA" id="ARBA00009298"/>
    </source>
</evidence>
<dbReference type="GO" id="GO:0005886">
    <property type="term" value="C:plasma membrane"/>
    <property type="evidence" value="ECO:0007669"/>
    <property type="project" value="UniProtKB-SubCell"/>
</dbReference>
<dbReference type="InterPro" id="IPR049177">
    <property type="entry name" value="MgtC_SapB_SrpB_YhiD_N"/>
</dbReference>
<comment type="caution">
    <text evidence="9">The sequence shown here is derived from an EMBL/GenBank/DDBJ whole genome shotgun (WGS) entry which is preliminary data.</text>
</comment>
<proteinExistence type="inferred from homology"/>
<dbReference type="PANTHER" id="PTHR33778:SF1">
    <property type="entry name" value="MAGNESIUM TRANSPORTER YHID-RELATED"/>
    <property type="match status" value="1"/>
</dbReference>
<evidence type="ECO:0000313" key="10">
    <source>
        <dbReference type="Proteomes" id="UP000003688"/>
    </source>
</evidence>
<evidence type="ECO:0000256" key="6">
    <source>
        <dbReference type="ARBA" id="ARBA00023136"/>
    </source>
</evidence>
<protein>
    <submittedName>
        <fullName evidence="9">MgtC/SapB transporter</fullName>
    </submittedName>
</protein>
<keyword evidence="3" id="KW-1003">Cell membrane</keyword>
<evidence type="ECO:0000256" key="1">
    <source>
        <dbReference type="ARBA" id="ARBA00004651"/>
    </source>
</evidence>
<accession>B9XF07</accession>
<feature type="transmembrane region" description="Helical" evidence="7">
    <location>
        <begin position="47"/>
        <end position="70"/>
    </location>
</feature>
<organism evidence="9 10">
    <name type="scientific">Pedosphaera parvula (strain Ellin514)</name>
    <dbReference type="NCBI Taxonomy" id="320771"/>
    <lineage>
        <taxon>Bacteria</taxon>
        <taxon>Pseudomonadati</taxon>
        <taxon>Verrucomicrobiota</taxon>
        <taxon>Pedosphaerae</taxon>
        <taxon>Pedosphaerales</taxon>
        <taxon>Pedosphaeraceae</taxon>
        <taxon>Pedosphaera</taxon>
    </lineage>
</organism>
<gene>
    <name evidence="9" type="ORF">Cflav_PD4183</name>
</gene>
<keyword evidence="4 7" id="KW-0812">Transmembrane</keyword>
<feature type="transmembrane region" description="Helical" evidence="7">
    <location>
        <begin position="82"/>
        <end position="99"/>
    </location>
</feature>
<name>B9XF07_PEDPL</name>
<dbReference type="OrthoDB" id="9811198at2"/>
<sequence>MDAFLVEFTAIPSHTEVVVRLGVAMIAGMLIGSEREHHGRPAGFRTTTMVCAAAALAMVISQVAFADTVTTSSSWRPDPMRLAAGVLTGMGFLGAGTIIRNDNHVRGITTAATLWISTMLGLCFGAGLFFAGTVGLIAVLAILLLLPRVEARISQNLYARLTITMDLTTMSEQDLKEILSSLGTVIRSMDLYYDFVKRSKTVSCELRLKKPEEFSLGQKLTAMLSRHAGIHSVAFKC</sequence>
<evidence type="ECO:0000256" key="3">
    <source>
        <dbReference type="ARBA" id="ARBA00022475"/>
    </source>
</evidence>
<dbReference type="PRINTS" id="PR01837">
    <property type="entry name" value="MGTCSAPBPROT"/>
</dbReference>
<comment type="similarity">
    <text evidence="2">Belongs to the MgtC/SapB family.</text>
</comment>
<dbReference type="InterPro" id="IPR003416">
    <property type="entry name" value="MgtC/SapB/SrpB/YhiD_fam"/>
</dbReference>
<evidence type="ECO:0000256" key="4">
    <source>
        <dbReference type="ARBA" id="ARBA00022692"/>
    </source>
</evidence>
<evidence type="ECO:0000256" key="5">
    <source>
        <dbReference type="ARBA" id="ARBA00022989"/>
    </source>
</evidence>
<dbReference type="PANTHER" id="PTHR33778">
    <property type="entry name" value="PROTEIN MGTC"/>
    <property type="match status" value="1"/>
</dbReference>
<dbReference type="RefSeq" id="WP_007414397.1">
    <property type="nucleotide sequence ID" value="NZ_ABOX02000009.1"/>
</dbReference>
<dbReference type="Pfam" id="PF02308">
    <property type="entry name" value="MgtC"/>
    <property type="match status" value="1"/>
</dbReference>
<evidence type="ECO:0000313" key="9">
    <source>
        <dbReference type="EMBL" id="EEF61505.1"/>
    </source>
</evidence>
<keyword evidence="6 7" id="KW-0472">Membrane</keyword>
<dbReference type="AlphaFoldDB" id="B9XF07"/>
<dbReference type="EMBL" id="ABOX02000009">
    <property type="protein sequence ID" value="EEF61505.1"/>
    <property type="molecule type" value="Genomic_DNA"/>
</dbReference>
<keyword evidence="10" id="KW-1185">Reference proteome</keyword>
<evidence type="ECO:0000259" key="8">
    <source>
        <dbReference type="Pfam" id="PF02308"/>
    </source>
</evidence>
<dbReference type="STRING" id="320771.Cflav_PD4183"/>
<comment type="subcellular location">
    <subcellularLocation>
        <location evidence="1">Cell membrane</location>
        <topology evidence="1">Multi-pass membrane protein</topology>
    </subcellularLocation>
</comment>
<reference evidence="9 10" key="1">
    <citation type="journal article" date="2011" name="J. Bacteriol.">
        <title>Genome sequence of 'Pedosphaera parvula' Ellin514, an aerobic Verrucomicrobial isolate from pasture soil.</title>
        <authorList>
            <person name="Kant R."/>
            <person name="van Passel M.W."/>
            <person name="Sangwan P."/>
            <person name="Palva A."/>
            <person name="Lucas S."/>
            <person name="Copeland A."/>
            <person name="Lapidus A."/>
            <person name="Glavina Del Rio T."/>
            <person name="Dalin E."/>
            <person name="Tice H."/>
            <person name="Bruce D."/>
            <person name="Goodwin L."/>
            <person name="Pitluck S."/>
            <person name="Chertkov O."/>
            <person name="Larimer F.W."/>
            <person name="Land M.L."/>
            <person name="Hauser L."/>
            <person name="Brettin T.S."/>
            <person name="Detter J.C."/>
            <person name="Han S."/>
            <person name="de Vos W.M."/>
            <person name="Janssen P.H."/>
            <person name="Smidt H."/>
        </authorList>
    </citation>
    <scope>NUCLEOTIDE SEQUENCE [LARGE SCALE GENOMIC DNA]</scope>
    <source>
        <strain evidence="9 10">Ellin514</strain>
    </source>
</reference>
<dbReference type="Proteomes" id="UP000003688">
    <property type="component" value="Unassembled WGS sequence"/>
</dbReference>
<keyword evidence="5 7" id="KW-1133">Transmembrane helix</keyword>
<feature type="domain" description="MgtC/SapB/SrpB/YhiD N-terminal" evidence="8">
    <location>
        <begin position="21"/>
        <end position="151"/>
    </location>
</feature>
<evidence type="ECO:0000256" key="7">
    <source>
        <dbReference type="SAM" id="Phobius"/>
    </source>
</evidence>
<feature type="transmembrane region" description="Helical" evidence="7">
    <location>
        <begin position="119"/>
        <end position="146"/>
    </location>
</feature>